<organism evidence="1 2">
    <name type="scientific">Morchella conica CCBAS932</name>
    <dbReference type="NCBI Taxonomy" id="1392247"/>
    <lineage>
        <taxon>Eukaryota</taxon>
        <taxon>Fungi</taxon>
        <taxon>Dikarya</taxon>
        <taxon>Ascomycota</taxon>
        <taxon>Pezizomycotina</taxon>
        <taxon>Pezizomycetes</taxon>
        <taxon>Pezizales</taxon>
        <taxon>Morchellaceae</taxon>
        <taxon>Morchella</taxon>
    </lineage>
</organism>
<evidence type="ECO:0000313" key="2">
    <source>
        <dbReference type="Proteomes" id="UP000277580"/>
    </source>
</evidence>
<reference evidence="1 2" key="1">
    <citation type="journal article" date="2018" name="Nat. Ecol. Evol.">
        <title>Pezizomycetes genomes reveal the molecular basis of ectomycorrhizal truffle lifestyle.</title>
        <authorList>
            <person name="Murat C."/>
            <person name="Payen T."/>
            <person name="Noel B."/>
            <person name="Kuo A."/>
            <person name="Morin E."/>
            <person name="Chen J."/>
            <person name="Kohler A."/>
            <person name="Krizsan K."/>
            <person name="Balestrini R."/>
            <person name="Da Silva C."/>
            <person name="Montanini B."/>
            <person name="Hainaut M."/>
            <person name="Levati E."/>
            <person name="Barry K.W."/>
            <person name="Belfiori B."/>
            <person name="Cichocki N."/>
            <person name="Clum A."/>
            <person name="Dockter R.B."/>
            <person name="Fauchery L."/>
            <person name="Guy J."/>
            <person name="Iotti M."/>
            <person name="Le Tacon F."/>
            <person name="Lindquist E.A."/>
            <person name="Lipzen A."/>
            <person name="Malagnac F."/>
            <person name="Mello A."/>
            <person name="Molinier V."/>
            <person name="Miyauchi S."/>
            <person name="Poulain J."/>
            <person name="Riccioni C."/>
            <person name="Rubini A."/>
            <person name="Sitrit Y."/>
            <person name="Splivallo R."/>
            <person name="Traeger S."/>
            <person name="Wang M."/>
            <person name="Zifcakova L."/>
            <person name="Wipf D."/>
            <person name="Zambonelli A."/>
            <person name="Paolocci F."/>
            <person name="Nowrousian M."/>
            <person name="Ottonello S."/>
            <person name="Baldrian P."/>
            <person name="Spatafora J.W."/>
            <person name="Henrissat B."/>
            <person name="Nagy L.G."/>
            <person name="Aury J.M."/>
            <person name="Wincker P."/>
            <person name="Grigoriev I.V."/>
            <person name="Bonfante P."/>
            <person name="Martin F.M."/>
        </authorList>
    </citation>
    <scope>NUCLEOTIDE SEQUENCE [LARGE SCALE GENOMIC DNA]</scope>
    <source>
        <strain evidence="1 2">CCBAS932</strain>
    </source>
</reference>
<accession>A0A3N4KX46</accession>
<keyword evidence="2" id="KW-1185">Reference proteome</keyword>
<evidence type="ECO:0000313" key="1">
    <source>
        <dbReference type="EMBL" id="RPB10345.1"/>
    </source>
</evidence>
<gene>
    <name evidence="1" type="ORF">P167DRAFT_547193</name>
</gene>
<sequence>MSGIVAPSLLNYFTDTLSEDHMGTIYIGPKPTEEYSQQSIQLQWIVLNLISFRVLDNHLVFRLDTRPPGLYYREWWWKIGSDITYQLFHGGGDNTYMDSMFLRRHIDFVARLCPNGFPESEAARRLDMLAHTIGAKMKAGLVMEEGRMRIVFRRWFNGYGLGYITYKKEPETPPEKPASSVAVMRLPGKMRCLKRGFLDLEWYRPPTGARSPSVESFPLTKYDMKRLEEGLIYQELASDAALGRLPGMGIVRSEE</sequence>
<protein>
    <submittedName>
        <fullName evidence="1">Uncharacterized protein</fullName>
    </submittedName>
</protein>
<dbReference type="EMBL" id="ML119143">
    <property type="protein sequence ID" value="RPB10345.1"/>
    <property type="molecule type" value="Genomic_DNA"/>
</dbReference>
<dbReference type="Proteomes" id="UP000277580">
    <property type="component" value="Unassembled WGS sequence"/>
</dbReference>
<name>A0A3N4KX46_9PEZI</name>
<dbReference type="OrthoDB" id="10294514at2759"/>
<dbReference type="InParanoid" id="A0A3N4KX46"/>
<proteinExistence type="predicted"/>
<dbReference type="AlphaFoldDB" id="A0A3N4KX46"/>